<proteinExistence type="predicted"/>
<evidence type="ECO:0000313" key="3">
    <source>
        <dbReference type="Proteomes" id="UP000447355"/>
    </source>
</evidence>
<dbReference type="Proteomes" id="UP000447355">
    <property type="component" value="Unassembled WGS sequence"/>
</dbReference>
<dbReference type="AlphaFoldDB" id="A0A845GY79"/>
<dbReference type="GO" id="GO:0090313">
    <property type="term" value="P:regulation of protein targeting to membrane"/>
    <property type="evidence" value="ECO:0007669"/>
    <property type="project" value="TreeGrafter"/>
</dbReference>
<dbReference type="InterPro" id="IPR052894">
    <property type="entry name" value="AsmA-related"/>
</dbReference>
<sequence length="680" mass="72879">MPSSPSRRTRIALAVAGVVVAVPAIAVIVLLNYDWNRARPWLNDKVSEAIDRPFAIRGKLSLTWERQGRGDADRTWSDYLPLPHLVARDVHVGNPSGWAAPAEMASVGQFSFSIDLLPLLQHRLSIPVLRFDTPVVWLQRKPDGANNWTFKPANKPSPWKLDLQRVVLDKGTVHYSDALTRVDAVADIDTLNADPSYGVAWTLRGKWNKQDVTGGGKAGAVLSLQQQTTPYPLAANINVGGNSIAVTGTLTRPSALTALDLRLKLSGPSMARLYALTGVLLPETPAYTTEGHLTGHLGERENRWIYDQFTGRVGHSDIAGKLEYRYGQSLPRPLLTGAVQSKLLQFSDLGPLIGADSNASKQARGVAPVQPGDRVLPVERFKTERWTALDADVSFKALRITRDKDLPIANLDTVINMKDGVLSLKPLDFDIAGGRFTSKVRLDGSGKVNRDAIGAELSAAARHLKLRQLFPRIEEMQATVGEVNADISLSATGNSVAGLLGTSNGELKGVINEGSVSKLLLEEMGLNIGNVVLTKLVGDKQVKLNCMVTDFGVNQGLMRSRLFVVDTSDAKIDVAGTVNLDNEKMDLTLRPDAKGVRVISLRAPIYVRGTFKEPAVSVDKGVLALRAGGALALAAVAPVAAILPLINAGPGETTGCAALLAQQGGKPVAPPPGKSPAPRR</sequence>
<organism evidence="2 3">
    <name type="scientific">Duganella vulcania</name>
    <dbReference type="NCBI Taxonomy" id="2692166"/>
    <lineage>
        <taxon>Bacteria</taxon>
        <taxon>Pseudomonadati</taxon>
        <taxon>Pseudomonadota</taxon>
        <taxon>Betaproteobacteria</taxon>
        <taxon>Burkholderiales</taxon>
        <taxon>Oxalobacteraceae</taxon>
        <taxon>Telluria group</taxon>
        <taxon>Duganella</taxon>
    </lineage>
</organism>
<dbReference type="InterPro" id="IPR007844">
    <property type="entry name" value="AsmA"/>
</dbReference>
<protein>
    <submittedName>
        <fullName evidence="2">AsmA family protein</fullName>
    </submittedName>
</protein>
<comment type="caution">
    <text evidence="2">The sequence shown here is derived from an EMBL/GenBank/DDBJ whole genome shotgun (WGS) entry which is preliminary data.</text>
</comment>
<evidence type="ECO:0000259" key="1">
    <source>
        <dbReference type="Pfam" id="PF05170"/>
    </source>
</evidence>
<dbReference type="PANTHER" id="PTHR30441:SF9">
    <property type="entry name" value="ASMA FAMILY PROTEIN YHJG"/>
    <property type="match status" value="1"/>
</dbReference>
<feature type="domain" description="AsmA" evidence="1">
    <location>
        <begin position="196"/>
        <end position="561"/>
    </location>
</feature>
<dbReference type="EMBL" id="WWCX01000101">
    <property type="protein sequence ID" value="MYM98096.1"/>
    <property type="molecule type" value="Genomic_DNA"/>
</dbReference>
<reference evidence="2" key="1">
    <citation type="submission" date="2019-12" db="EMBL/GenBank/DDBJ databases">
        <title>Novel species isolated from a subtropical stream in China.</title>
        <authorList>
            <person name="Lu H."/>
        </authorList>
    </citation>
    <scope>NUCLEOTIDE SEQUENCE [LARGE SCALE GENOMIC DNA]</scope>
    <source>
        <strain evidence="2">FT81W</strain>
    </source>
</reference>
<name>A0A845GY79_9BURK</name>
<dbReference type="GO" id="GO:0005886">
    <property type="term" value="C:plasma membrane"/>
    <property type="evidence" value="ECO:0007669"/>
    <property type="project" value="TreeGrafter"/>
</dbReference>
<dbReference type="Pfam" id="PF05170">
    <property type="entry name" value="AsmA"/>
    <property type="match status" value="2"/>
</dbReference>
<feature type="domain" description="AsmA" evidence="1">
    <location>
        <begin position="14"/>
        <end position="177"/>
    </location>
</feature>
<gene>
    <name evidence="2" type="ORF">GTP90_30040</name>
</gene>
<dbReference type="RefSeq" id="WP_161086956.1">
    <property type="nucleotide sequence ID" value="NZ_WWCX01000101.1"/>
</dbReference>
<dbReference type="PANTHER" id="PTHR30441">
    <property type="entry name" value="DUF748 DOMAIN-CONTAINING PROTEIN"/>
    <property type="match status" value="1"/>
</dbReference>
<accession>A0A845GY79</accession>
<evidence type="ECO:0000313" key="2">
    <source>
        <dbReference type="EMBL" id="MYM98096.1"/>
    </source>
</evidence>